<evidence type="ECO:0000256" key="6">
    <source>
        <dbReference type="ARBA" id="ARBA00022989"/>
    </source>
</evidence>
<dbReference type="InterPro" id="IPR045851">
    <property type="entry name" value="AMP-bd_C_sf"/>
</dbReference>
<dbReference type="PANTHER" id="PTHR30046:SF0">
    <property type="entry name" value="FLAGELLAR M-RING PROTEIN"/>
    <property type="match status" value="1"/>
</dbReference>
<evidence type="ECO:0000256" key="9">
    <source>
        <dbReference type="SAM" id="MobiDB-lite"/>
    </source>
</evidence>
<gene>
    <name evidence="13" type="ORF">MNBD_GAMMA10-603</name>
</gene>
<comment type="similarity">
    <text evidence="3">Belongs to the FliF family.</text>
</comment>
<feature type="compositionally biased region" description="Polar residues" evidence="9">
    <location>
        <begin position="331"/>
        <end position="342"/>
    </location>
</feature>
<comment type="subcellular location">
    <subcellularLocation>
        <location evidence="1">Bacterial flagellum basal body</location>
    </subcellularLocation>
    <subcellularLocation>
        <location evidence="2">Cell membrane</location>
        <topology evidence="2">Multi-pass membrane protein</topology>
    </subcellularLocation>
</comment>
<name>A0A3B0XXD5_9ZZZZ</name>
<dbReference type="Pfam" id="PF08345">
    <property type="entry name" value="YscJ_FliF_C"/>
    <property type="match status" value="1"/>
</dbReference>
<evidence type="ECO:0000256" key="1">
    <source>
        <dbReference type="ARBA" id="ARBA00004117"/>
    </source>
</evidence>
<dbReference type="PIRSF" id="PIRSF004862">
    <property type="entry name" value="FliF"/>
    <property type="match status" value="1"/>
</dbReference>
<dbReference type="GO" id="GO:0003774">
    <property type="term" value="F:cytoskeletal motor activity"/>
    <property type="evidence" value="ECO:0007669"/>
    <property type="project" value="InterPro"/>
</dbReference>
<dbReference type="GO" id="GO:0071973">
    <property type="term" value="P:bacterial-type flagellum-dependent cell motility"/>
    <property type="evidence" value="ECO:0007669"/>
    <property type="project" value="InterPro"/>
</dbReference>
<dbReference type="PRINTS" id="PR01009">
    <property type="entry name" value="FLGMRINGFLIF"/>
</dbReference>
<sequence>MAEQAVPPTTTMMIPVPRFIGAILGVVVTVLVSIGIYTWGTAPSFSSLYIGLEPTDAAQVIAALQSAAIPYELNAASGSVMVASGRVHEARLKLASQGLPKGTAIGVEMLQQEQNFGTSQFVESARYHHAMETELARTISTMRNVKSARVHLAIPKSSVFVRKRVKPSASIVLNLYGGRVIEPGQVNAIVHLTASSIASLSTEHVTVVDQNGRLLSSGDLSSNVAQTAKQFDYIRLVERNYEQRIEHLLEPIMGVGKVRATVNADIDFTTQESTEELFNNANQTVRSEQSSQSNRGGSQAGGVPGALANQPPAGGQLVEGAGGTGEAQENAEPQNTSKNSVRNYEVDRTIRHSRQGSGIVKRLTVAVLVDDKVAIEEGETTRTPLSNEEIARITTLVQQTIGFSEPRGDLVNVINASFTPIEAVEDLPEPSIMDNKWLQLALKWLGPFILILILIFTILKPSIKGLTSYTPPAPLIAAPAEEEGGAGEGGTGAAGTAQLEHQQGAIPLPSDHDEKVDFAKSMVQQDPKKVANVVKDWIGDET</sequence>
<dbReference type="Gene3D" id="3.30.300.30">
    <property type="match status" value="1"/>
</dbReference>
<dbReference type="InterPro" id="IPR043427">
    <property type="entry name" value="YscJ/FliF"/>
</dbReference>
<evidence type="ECO:0000256" key="7">
    <source>
        <dbReference type="ARBA" id="ARBA00023136"/>
    </source>
</evidence>
<dbReference type="NCBIfam" id="TIGR00206">
    <property type="entry name" value="fliF"/>
    <property type="match status" value="1"/>
</dbReference>
<keyword evidence="13" id="KW-0282">Flagellum</keyword>
<evidence type="ECO:0000256" key="4">
    <source>
        <dbReference type="ARBA" id="ARBA00022475"/>
    </source>
</evidence>
<keyword evidence="8" id="KW-0975">Bacterial flagellum</keyword>
<evidence type="ECO:0000256" key="8">
    <source>
        <dbReference type="ARBA" id="ARBA00023143"/>
    </source>
</evidence>
<feature type="domain" description="Flagellar M-ring C-terminal" evidence="12">
    <location>
        <begin position="249"/>
        <end position="418"/>
    </location>
</feature>
<evidence type="ECO:0000256" key="2">
    <source>
        <dbReference type="ARBA" id="ARBA00004651"/>
    </source>
</evidence>
<feature type="region of interest" description="Disordered" evidence="9">
    <location>
        <begin position="282"/>
        <end position="344"/>
    </location>
</feature>
<evidence type="ECO:0000256" key="10">
    <source>
        <dbReference type="SAM" id="Phobius"/>
    </source>
</evidence>
<keyword evidence="6 10" id="KW-1133">Transmembrane helix</keyword>
<evidence type="ECO:0000259" key="11">
    <source>
        <dbReference type="Pfam" id="PF01514"/>
    </source>
</evidence>
<evidence type="ECO:0000256" key="3">
    <source>
        <dbReference type="ARBA" id="ARBA00007971"/>
    </source>
</evidence>
<reference evidence="13" key="1">
    <citation type="submission" date="2018-06" db="EMBL/GenBank/DDBJ databases">
        <authorList>
            <person name="Zhirakovskaya E."/>
        </authorList>
    </citation>
    <scope>NUCLEOTIDE SEQUENCE</scope>
</reference>
<protein>
    <submittedName>
        <fullName evidence="13">Flagellar M-ring protein FliF</fullName>
    </submittedName>
</protein>
<keyword evidence="4" id="KW-1003">Cell membrane</keyword>
<evidence type="ECO:0000313" key="13">
    <source>
        <dbReference type="EMBL" id="VAW67907.1"/>
    </source>
</evidence>
<feature type="compositionally biased region" description="Polar residues" evidence="9">
    <location>
        <begin position="282"/>
        <end position="297"/>
    </location>
</feature>
<dbReference type="InterPro" id="IPR013556">
    <property type="entry name" value="Flag_M-ring_C"/>
</dbReference>
<dbReference type="Pfam" id="PF01514">
    <property type="entry name" value="YscJ_FliF"/>
    <property type="match status" value="1"/>
</dbReference>
<evidence type="ECO:0000259" key="12">
    <source>
        <dbReference type="Pfam" id="PF08345"/>
    </source>
</evidence>
<dbReference type="EMBL" id="UOFJ01000300">
    <property type="protein sequence ID" value="VAW67907.1"/>
    <property type="molecule type" value="Genomic_DNA"/>
</dbReference>
<dbReference type="GO" id="GO:0009431">
    <property type="term" value="C:bacterial-type flagellum basal body, MS ring"/>
    <property type="evidence" value="ECO:0007669"/>
    <property type="project" value="InterPro"/>
</dbReference>
<evidence type="ECO:0000256" key="5">
    <source>
        <dbReference type="ARBA" id="ARBA00022692"/>
    </source>
</evidence>
<dbReference type="GO" id="GO:0005886">
    <property type="term" value="C:plasma membrane"/>
    <property type="evidence" value="ECO:0007669"/>
    <property type="project" value="UniProtKB-SubCell"/>
</dbReference>
<feature type="region of interest" description="Disordered" evidence="9">
    <location>
        <begin position="480"/>
        <end position="511"/>
    </location>
</feature>
<keyword evidence="5 10" id="KW-0812">Transmembrane</keyword>
<dbReference type="InterPro" id="IPR006182">
    <property type="entry name" value="FliF_N_dom"/>
</dbReference>
<keyword evidence="13" id="KW-0969">Cilium</keyword>
<keyword evidence="13" id="KW-0966">Cell projection</keyword>
<organism evidence="13">
    <name type="scientific">hydrothermal vent metagenome</name>
    <dbReference type="NCBI Taxonomy" id="652676"/>
    <lineage>
        <taxon>unclassified sequences</taxon>
        <taxon>metagenomes</taxon>
        <taxon>ecological metagenomes</taxon>
    </lineage>
</organism>
<dbReference type="InterPro" id="IPR000067">
    <property type="entry name" value="FlgMring_FliF"/>
</dbReference>
<dbReference type="PANTHER" id="PTHR30046">
    <property type="entry name" value="FLAGELLAR M-RING PROTEIN"/>
    <property type="match status" value="1"/>
</dbReference>
<feature type="domain" description="Flagellar M-ring N-terminal" evidence="11">
    <location>
        <begin position="42"/>
        <end position="216"/>
    </location>
</feature>
<dbReference type="AlphaFoldDB" id="A0A3B0XXD5"/>
<keyword evidence="7 10" id="KW-0472">Membrane</keyword>
<feature type="transmembrane region" description="Helical" evidence="10">
    <location>
        <begin position="437"/>
        <end position="459"/>
    </location>
</feature>
<proteinExistence type="inferred from homology"/>
<accession>A0A3B0XXD5</accession>
<feature type="transmembrane region" description="Helical" evidence="10">
    <location>
        <begin position="19"/>
        <end position="40"/>
    </location>
</feature>